<feature type="compositionally biased region" description="Basic and acidic residues" evidence="1">
    <location>
        <begin position="79"/>
        <end position="98"/>
    </location>
</feature>
<dbReference type="EMBL" id="SRLO01005510">
    <property type="protein sequence ID" value="TNN29548.1"/>
    <property type="molecule type" value="Genomic_DNA"/>
</dbReference>
<gene>
    <name evidence="2" type="ORF">EYF80_060304</name>
</gene>
<name>A0A4Z2ELD5_9TELE</name>
<keyword evidence="3" id="KW-1185">Reference proteome</keyword>
<reference evidence="2 3" key="1">
    <citation type="submission" date="2019-03" db="EMBL/GenBank/DDBJ databases">
        <title>First draft genome of Liparis tanakae, snailfish: a comprehensive survey of snailfish specific genes.</title>
        <authorList>
            <person name="Kim W."/>
            <person name="Song I."/>
            <person name="Jeong J.-H."/>
            <person name="Kim D."/>
            <person name="Kim S."/>
            <person name="Ryu S."/>
            <person name="Song J.Y."/>
            <person name="Lee S.K."/>
        </authorList>
    </citation>
    <scope>NUCLEOTIDE SEQUENCE [LARGE SCALE GENOMIC DNA]</scope>
    <source>
        <tissue evidence="2">Muscle</tissue>
    </source>
</reference>
<organism evidence="2 3">
    <name type="scientific">Liparis tanakae</name>
    <name type="common">Tanaka's snailfish</name>
    <dbReference type="NCBI Taxonomy" id="230148"/>
    <lineage>
        <taxon>Eukaryota</taxon>
        <taxon>Metazoa</taxon>
        <taxon>Chordata</taxon>
        <taxon>Craniata</taxon>
        <taxon>Vertebrata</taxon>
        <taxon>Euteleostomi</taxon>
        <taxon>Actinopterygii</taxon>
        <taxon>Neopterygii</taxon>
        <taxon>Teleostei</taxon>
        <taxon>Neoteleostei</taxon>
        <taxon>Acanthomorphata</taxon>
        <taxon>Eupercaria</taxon>
        <taxon>Perciformes</taxon>
        <taxon>Cottioidei</taxon>
        <taxon>Cottales</taxon>
        <taxon>Liparidae</taxon>
        <taxon>Liparis</taxon>
    </lineage>
</organism>
<feature type="region of interest" description="Disordered" evidence="1">
    <location>
        <begin position="120"/>
        <end position="146"/>
    </location>
</feature>
<dbReference type="Proteomes" id="UP000314294">
    <property type="component" value="Unassembled WGS sequence"/>
</dbReference>
<proteinExistence type="predicted"/>
<feature type="region of interest" description="Disordered" evidence="1">
    <location>
        <begin position="38"/>
        <end position="99"/>
    </location>
</feature>
<sequence length="146" mass="16324">MEAHLHADELMDEAECLQGSQRELGLLDVLTETLRRLEAAGRRRDRHGGTRGGGEGTQRGSEGGMLSPAGDEEDEKDAEETRGHADEKREERESERRVLGVLRQLSVFHSDRVTAWREVLRARSHRSPPGGSDQQHPTTTGMRLSF</sequence>
<feature type="compositionally biased region" description="Polar residues" evidence="1">
    <location>
        <begin position="132"/>
        <end position="146"/>
    </location>
</feature>
<dbReference type="OrthoDB" id="6118651at2759"/>
<dbReference type="AlphaFoldDB" id="A0A4Z2ELD5"/>
<comment type="caution">
    <text evidence="2">The sequence shown here is derived from an EMBL/GenBank/DDBJ whole genome shotgun (WGS) entry which is preliminary data.</text>
</comment>
<feature type="compositionally biased region" description="Gly residues" evidence="1">
    <location>
        <begin position="50"/>
        <end position="63"/>
    </location>
</feature>
<evidence type="ECO:0000256" key="1">
    <source>
        <dbReference type="SAM" id="MobiDB-lite"/>
    </source>
</evidence>
<evidence type="ECO:0000313" key="3">
    <source>
        <dbReference type="Proteomes" id="UP000314294"/>
    </source>
</evidence>
<accession>A0A4Z2ELD5</accession>
<protein>
    <submittedName>
        <fullName evidence="2">Uncharacterized protein</fullName>
    </submittedName>
</protein>
<evidence type="ECO:0000313" key="2">
    <source>
        <dbReference type="EMBL" id="TNN29548.1"/>
    </source>
</evidence>